<dbReference type="RefSeq" id="WP_147271107.1">
    <property type="nucleotide sequence ID" value="NZ_QPJI01000019.1"/>
</dbReference>
<dbReference type="AlphaFoldDB" id="A0A368XA56"/>
<reference evidence="1 2" key="1">
    <citation type="submission" date="2018-07" db="EMBL/GenBank/DDBJ databases">
        <title>Freshwater and sediment microbial communities from various areas in North America, analyzing microbe dynamics in response to fracking.</title>
        <authorList>
            <person name="Lamendella R."/>
        </authorList>
    </citation>
    <scope>NUCLEOTIDE SEQUENCE [LARGE SCALE GENOMIC DNA]</scope>
    <source>
        <strain evidence="1 2">105B</strain>
    </source>
</reference>
<comment type="caution">
    <text evidence="1">The sequence shown here is derived from an EMBL/GenBank/DDBJ whole genome shotgun (WGS) entry which is preliminary data.</text>
</comment>
<evidence type="ECO:0000313" key="2">
    <source>
        <dbReference type="Proteomes" id="UP000253647"/>
    </source>
</evidence>
<gene>
    <name evidence="1" type="ORF">DET61_11987</name>
</gene>
<organism evidence="1 2">
    <name type="scientific">Marinobacter nauticus</name>
    <name type="common">Marinobacter hydrocarbonoclasticus</name>
    <name type="synonym">Marinobacter aquaeolei</name>
    <dbReference type="NCBI Taxonomy" id="2743"/>
    <lineage>
        <taxon>Bacteria</taxon>
        <taxon>Pseudomonadati</taxon>
        <taxon>Pseudomonadota</taxon>
        <taxon>Gammaproteobacteria</taxon>
        <taxon>Pseudomonadales</taxon>
        <taxon>Marinobacteraceae</taxon>
        <taxon>Marinobacter</taxon>
    </lineage>
</organism>
<sequence length="98" mass="11315">MSKLTYHNNCVGWPEHDVHAEGGLCEMIDRAIDITRNTFLKHVDRESLQNLEESLGYDKHPKQGLTMAGDFHVSYHRSKLHGKTVYFLKHSAIEYVFA</sequence>
<name>A0A368XA56_MARNT</name>
<dbReference type="EMBL" id="QPJI01000019">
    <property type="protein sequence ID" value="RCW63317.1"/>
    <property type="molecule type" value="Genomic_DNA"/>
</dbReference>
<evidence type="ECO:0000313" key="1">
    <source>
        <dbReference type="EMBL" id="RCW63317.1"/>
    </source>
</evidence>
<proteinExistence type="predicted"/>
<accession>A0A368XA56</accession>
<dbReference type="Proteomes" id="UP000253647">
    <property type="component" value="Unassembled WGS sequence"/>
</dbReference>
<protein>
    <submittedName>
        <fullName evidence="1">Uncharacterized protein</fullName>
    </submittedName>
</protein>